<evidence type="ECO:0008006" key="5">
    <source>
        <dbReference type="Google" id="ProtNLM"/>
    </source>
</evidence>
<reference evidence="3 4" key="1">
    <citation type="submission" date="2020-08" db="EMBL/GenBank/DDBJ databases">
        <title>Genomic Encyclopedia of Type Strains, Phase IV (KMG-IV): sequencing the most valuable type-strain genomes for metagenomic binning, comparative biology and taxonomic classification.</title>
        <authorList>
            <person name="Goeker M."/>
        </authorList>
    </citation>
    <scope>NUCLEOTIDE SEQUENCE [LARGE SCALE GENOMIC DNA]</scope>
    <source>
        <strain evidence="3 4">DSM 100044</strain>
    </source>
</reference>
<protein>
    <recommendedName>
        <fullName evidence="5">DUF1570 domain-containing protein</fullName>
    </recommendedName>
</protein>
<keyword evidence="2" id="KW-0732">Signal</keyword>
<dbReference type="AlphaFoldDB" id="A0A7W9ESR4"/>
<proteinExistence type="predicted"/>
<evidence type="ECO:0000256" key="2">
    <source>
        <dbReference type="SAM" id="SignalP"/>
    </source>
</evidence>
<dbReference type="Proteomes" id="UP000546200">
    <property type="component" value="Unassembled WGS sequence"/>
</dbReference>
<accession>A0A7W9ESR4</accession>
<organism evidence="3 4">
    <name type="scientific">Sphingomonas aerophila</name>
    <dbReference type="NCBI Taxonomy" id="1344948"/>
    <lineage>
        <taxon>Bacteria</taxon>
        <taxon>Pseudomonadati</taxon>
        <taxon>Pseudomonadota</taxon>
        <taxon>Alphaproteobacteria</taxon>
        <taxon>Sphingomonadales</taxon>
        <taxon>Sphingomonadaceae</taxon>
        <taxon>Sphingomonas</taxon>
    </lineage>
</organism>
<evidence type="ECO:0000313" key="4">
    <source>
        <dbReference type="Proteomes" id="UP000546200"/>
    </source>
</evidence>
<sequence length="617" mass="66711">MVKALKLVVALAATLAVPAWAQQSPSPKAGSDVVVRGAKRTQMSSWRQAETRHLVVLSDGSQSELIRVTRNLERLHFLLSGLLGRSDTGDDPIRLRVTLIGDVPTFEALDLRNWRWQQGPYNELFQLSRYYDPRQDGAVMATTRVDQRTVIEHTTTNAISVLSALSDPAIAANLGANDPAARAELSSSLLGLFATGGMRSEHDLAPTFGERAIDVSADSLLYAGYAQHYLQTYFPAAYPRWYLDGFGQVFASLVVKGDTVLEYGRSPRGTSAVLNSFGSYPIADVLSEKYLTANPRKTSWTPIHAWMLTHFMLFSDTRRPQLRQYLAARARGDDAASAAQSFGDPKALAKELRAYFGARKPYEIVTYPADRIEEPVVRRLTQGQAAFVKGRLELGGRTTVPPSPGAATPPEQARRMTSERESALRRRTRWLERLRDDAARWDGEADAQLLLAEAECRSDNADRCLAAADRAAALAPGDAAPLAWRATALVMQAGAAPAADRPARLAEARRAIAAANRADTEAVQPFFAYYDSFAAAGQPPSVTAIDGLQKAVGEVPDAPQSRLALATALASRGQIAPARQVIMPVAAGPYDSPERPAALALAGRTAPSPSHGPPPKP</sequence>
<name>A0A7W9ESR4_9SPHN</name>
<feature type="signal peptide" evidence="2">
    <location>
        <begin position="1"/>
        <end position="21"/>
    </location>
</feature>
<feature type="region of interest" description="Disordered" evidence="1">
    <location>
        <begin position="395"/>
        <end position="422"/>
    </location>
</feature>
<feature type="compositionally biased region" description="Basic and acidic residues" evidence="1">
    <location>
        <begin position="412"/>
        <end position="422"/>
    </location>
</feature>
<evidence type="ECO:0000313" key="3">
    <source>
        <dbReference type="EMBL" id="MBB5713420.1"/>
    </source>
</evidence>
<gene>
    <name evidence="3" type="ORF">FHS94_000239</name>
</gene>
<keyword evidence="4" id="KW-1185">Reference proteome</keyword>
<dbReference type="RefSeq" id="WP_184053630.1">
    <property type="nucleotide sequence ID" value="NZ_JACIJK010000001.1"/>
</dbReference>
<dbReference type="InterPro" id="IPR011990">
    <property type="entry name" value="TPR-like_helical_dom_sf"/>
</dbReference>
<comment type="caution">
    <text evidence="3">The sequence shown here is derived from an EMBL/GenBank/DDBJ whole genome shotgun (WGS) entry which is preliminary data.</text>
</comment>
<dbReference type="Gene3D" id="1.25.40.10">
    <property type="entry name" value="Tetratricopeptide repeat domain"/>
    <property type="match status" value="1"/>
</dbReference>
<feature type="chain" id="PRO_5030892456" description="DUF1570 domain-containing protein" evidence="2">
    <location>
        <begin position="22"/>
        <end position="617"/>
    </location>
</feature>
<dbReference type="EMBL" id="JACIJK010000001">
    <property type="protein sequence ID" value="MBB5713420.1"/>
    <property type="molecule type" value="Genomic_DNA"/>
</dbReference>
<evidence type="ECO:0000256" key="1">
    <source>
        <dbReference type="SAM" id="MobiDB-lite"/>
    </source>
</evidence>
<feature type="region of interest" description="Disordered" evidence="1">
    <location>
        <begin position="593"/>
        <end position="617"/>
    </location>
</feature>